<dbReference type="PANTHER" id="PTHR43240:SF8">
    <property type="entry name" value="PHENYLACETIC ACID DEGRADATION-RELATED PROTEIN"/>
    <property type="match status" value="1"/>
</dbReference>
<protein>
    <submittedName>
        <fullName evidence="3">PaaI family thioesterase</fullName>
    </submittedName>
</protein>
<gene>
    <name evidence="3" type="ORF">OCL97_06835</name>
</gene>
<dbReference type="InterPro" id="IPR003736">
    <property type="entry name" value="PAAI_dom"/>
</dbReference>
<feature type="domain" description="Thioesterase" evidence="2">
    <location>
        <begin position="40"/>
        <end position="116"/>
    </location>
</feature>
<dbReference type="InterPro" id="IPR029069">
    <property type="entry name" value="HotDog_dom_sf"/>
</dbReference>
<dbReference type="CDD" id="cd03443">
    <property type="entry name" value="PaaI_thioesterase"/>
    <property type="match status" value="1"/>
</dbReference>
<sequence length="134" mass="14029">MTQETGMPFANLMGVEIVERAKDKVVGRLLVRPDLCTAGNILHGGAFMAFADALGAIGGHLNLVPGSRTTTIESKTNFLGAAREGTTVTGEATPLHIGRSSSVWQTRITGEDGRLVGLVIQTQMTVPVPAKTAT</sequence>
<accession>A0ABW6CPL3</accession>
<dbReference type="RefSeq" id="WP_377368793.1">
    <property type="nucleotide sequence ID" value="NZ_JAOTJD010000009.1"/>
</dbReference>
<dbReference type="Gene3D" id="3.10.129.10">
    <property type="entry name" value="Hotdog Thioesterase"/>
    <property type="match status" value="1"/>
</dbReference>
<organism evidence="3 4">
    <name type="scientific">Phenylobacterium ferrooxidans</name>
    <dbReference type="NCBI Taxonomy" id="2982689"/>
    <lineage>
        <taxon>Bacteria</taxon>
        <taxon>Pseudomonadati</taxon>
        <taxon>Pseudomonadota</taxon>
        <taxon>Alphaproteobacteria</taxon>
        <taxon>Caulobacterales</taxon>
        <taxon>Caulobacteraceae</taxon>
        <taxon>Phenylobacterium</taxon>
    </lineage>
</organism>
<evidence type="ECO:0000313" key="4">
    <source>
        <dbReference type="Proteomes" id="UP001598130"/>
    </source>
</evidence>
<dbReference type="PANTHER" id="PTHR43240">
    <property type="entry name" value="1,4-DIHYDROXY-2-NAPHTHOYL-COA THIOESTERASE 1"/>
    <property type="match status" value="1"/>
</dbReference>
<name>A0ABW6CPL3_9CAUL</name>
<evidence type="ECO:0000313" key="3">
    <source>
        <dbReference type="EMBL" id="MFD3263686.1"/>
    </source>
</evidence>
<dbReference type="NCBIfam" id="TIGR00369">
    <property type="entry name" value="unchar_dom_1"/>
    <property type="match status" value="1"/>
</dbReference>
<keyword evidence="4" id="KW-1185">Reference proteome</keyword>
<reference evidence="3 4" key="1">
    <citation type="submission" date="2022-09" db="EMBL/GenBank/DDBJ databases">
        <title>New species of Phenylobacterium.</title>
        <authorList>
            <person name="Mieszkin S."/>
        </authorList>
    </citation>
    <scope>NUCLEOTIDE SEQUENCE [LARGE SCALE GENOMIC DNA]</scope>
    <source>
        <strain evidence="3 4">HK31-G</strain>
    </source>
</reference>
<dbReference type="EMBL" id="JAOTJD010000009">
    <property type="protein sequence ID" value="MFD3263686.1"/>
    <property type="molecule type" value="Genomic_DNA"/>
</dbReference>
<dbReference type="Pfam" id="PF03061">
    <property type="entry name" value="4HBT"/>
    <property type="match status" value="1"/>
</dbReference>
<evidence type="ECO:0000259" key="2">
    <source>
        <dbReference type="Pfam" id="PF03061"/>
    </source>
</evidence>
<dbReference type="SUPFAM" id="SSF54637">
    <property type="entry name" value="Thioesterase/thiol ester dehydrase-isomerase"/>
    <property type="match status" value="1"/>
</dbReference>
<comment type="caution">
    <text evidence="3">The sequence shown here is derived from an EMBL/GenBank/DDBJ whole genome shotgun (WGS) entry which is preliminary data.</text>
</comment>
<evidence type="ECO:0000256" key="1">
    <source>
        <dbReference type="ARBA" id="ARBA00022801"/>
    </source>
</evidence>
<dbReference type="Proteomes" id="UP001598130">
    <property type="component" value="Unassembled WGS sequence"/>
</dbReference>
<proteinExistence type="predicted"/>
<keyword evidence="1" id="KW-0378">Hydrolase</keyword>
<dbReference type="InterPro" id="IPR006683">
    <property type="entry name" value="Thioestr_dom"/>
</dbReference>